<comment type="caution">
    <text evidence="1">The sequence shown here is derived from an EMBL/GenBank/DDBJ whole genome shotgun (WGS) entry which is preliminary data.</text>
</comment>
<evidence type="ECO:0000313" key="1">
    <source>
        <dbReference type="EMBL" id="KAG5580335.1"/>
    </source>
</evidence>
<proteinExistence type="predicted"/>
<accession>A0A9J5WY90</accession>
<dbReference type="EMBL" id="JACXVP010000010">
    <property type="protein sequence ID" value="KAG5580335.1"/>
    <property type="molecule type" value="Genomic_DNA"/>
</dbReference>
<sequence>MEGNPMWTFHQKMKRLASTLSAWSKMQFGDIYAKVKEFEERVKVAEDNLLQNNTEQHREELHGVGPLAHFTSTSHRFDKETIADFMANGQWNVDKLTKLAPQNHLPAILSTQLHTAGFTQTQRMESQLNSLSCLLQDVIREKEPKPSLTPTRAKYSLEMLFLVMENNKRQTPQAKRRLILEAIQ</sequence>
<dbReference type="Proteomes" id="UP000824120">
    <property type="component" value="Chromosome 10"/>
</dbReference>
<reference evidence="1 2" key="1">
    <citation type="submission" date="2020-09" db="EMBL/GenBank/DDBJ databases">
        <title>De no assembly of potato wild relative species, Solanum commersonii.</title>
        <authorList>
            <person name="Cho K."/>
        </authorList>
    </citation>
    <scope>NUCLEOTIDE SEQUENCE [LARGE SCALE GENOMIC DNA]</scope>
    <source>
        <strain evidence="1">LZ3.2</strain>
        <tissue evidence="1">Leaf</tissue>
    </source>
</reference>
<organism evidence="1 2">
    <name type="scientific">Solanum commersonii</name>
    <name type="common">Commerson's wild potato</name>
    <name type="synonym">Commerson's nightshade</name>
    <dbReference type="NCBI Taxonomy" id="4109"/>
    <lineage>
        <taxon>Eukaryota</taxon>
        <taxon>Viridiplantae</taxon>
        <taxon>Streptophyta</taxon>
        <taxon>Embryophyta</taxon>
        <taxon>Tracheophyta</taxon>
        <taxon>Spermatophyta</taxon>
        <taxon>Magnoliopsida</taxon>
        <taxon>eudicotyledons</taxon>
        <taxon>Gunneridae</taxon>
        <taxon>Pentapetalae</taxon>
        <taxon>asterids</taxon>
        <taxon>lamiids</taxon>
        <taxon>Solanales</taxon>
        <taxon>Solanaceae</taxon>
        <taxon>Solanoideae</taxon>
        <taxon>Solaneae</taxon>
        <taxon>Solanum</taxon>
    </lineage>
</organism>
<dbReference type="AlphaFoldDB" id="A0A9J5WY90"/>
<name>A0A9J5WY90_SOLCO</name>
<evidence type="ECO:0000313" key="2">
    <source>
        <dbReference type="Proteomes" id="UP000824120"/>
    </source>
</evidence>
<gene>
    <name evidence="1" type="ORF">H5410_050962</name>
</gene>
<protein>
    <submittedName>
        <fullName evidence="1">Uncharacterized protein</fullName>
    </submittedName>
</protein>
<keyword evidence="2" id="KW-1185">Reference proteome</keyword>
<dbReference type="OrthoDB" id="1938220at2759"/>